<dbReference type="eggNOG" id="ENOG5032AB5">
    <property type="taxonomic scope" value="Bacteria"/>
</dbReference>
<protein>
    <submittedName>
        <fullName evidence="1">Uncharacterized protein</fullName>
    </submittedName>
</protein>
<reference evidence="1 2" key="1">
    <citation type="submission" date="2013-02" db="EMBL/GenBank/DDBJ databases">
        <title>The Genome Sequence of Acinetobacter sp. ANC 3862.</title>
        <authorList>
            <consortium name="The Broad Institute Genome Sequencing Platform"/>
            <consortium name="The Broad Institute Genome Sequencing Center for Infectious Disease"/>
            <person name="Cerqueira G."/>
            <person name="Feldgarden M."/>
            <person name="Courvalin P."/>
            <person name="Perichon B."/>
            <person name="Grillot-Courvalin C."/>
            <person name="Clermont D."/>
            <person name="Rocha E."/>
            <person name="Yoon E.-J."/>
            <person name="Nemec A."/>
            <person name="Walker B."/>
            <person name="Young S.K."/>
            <person name="Zeng Q."/>
            <person name="Gargeya S."/>
            <person name="Fitzgerald M."/>
            <person name="Haas B."/>
            <person name="Abouelleil A."/>
            <person name="Alvarado L."/>
            <person name="Arachchi H.M."/>
            <person name="Berlin A.M."/>
            <person name="Chapman S.B."/>
            <person name="Dewar J."/>
            <person name="Goldberg J."/>
            <person name="Griggs A."/>
            <person name="Gujja S."/>
            <person name="Hansen M."/>
            <person name="Howarth C."/>
            <person name="Imamovic A."/>
            <person name="Larimer J."/>
            <person name="McCowan C."/>
            <person name="Murphy C."/>
            <person name="Neiman D."/>
            <person name="Pearson M."/>
            <person name="Priest M."/>
            <person name="Roberts A."/>
            <person name="Saif S."/>
            <person name="Shea T."/>
            <person name="Sisk P."/>
            <person name="Sykes S."/>
            <person name="Wortman J."/>
            <person name="Nusbaum C."/>
            <person name="Birren B."/>
        </authorList>
    </citation>
    <scope>NUCLEOTIDE SEQUENCE [LARGE SCALE GENOMIC DNA]</scope>
    <source>
        <strain evidence="1 2">ANC 3862</strain>
    </source>
</reference>
<sequence>MPNSISLVRATVTTHRSNSTASFFDRPQDATPQDCKEISGKLICQAQAILGGINLNTDQDMTRLQLETITNLLVQANYANNMINIAQAVLMAQRGEV</sequence>
<name>N9N584_9GAMM</name>
<gene>
    <name evidence="1" type="ORF">F900_03433</name>
</gene>
<dbReference type="RefSeq" id="WP_005219365.1">
    <property type="nucleotide sequence ID" value="NZ_KB850089.1"/>
</dbReference>
<accession>N9N584</accession>
<evidence type="ECO:0000313" key="2">
    <source>
        <dbReference type="Proteomes" id="UP000013248"/>
    </source>
</evidence>
<proteinExistence type="predicted"/>
<dbReference type="HOGENOM" id="CLU_2340457_0_0_6"/>
<dbReference type="AlphaFoldDB" id="N9N584"/>
<evidence type="ECO:0000313" key="1">
    <source>
        <dbReference type="EMBL" id="ENW97966.1"/>
    </source>
</evidence>
<organism evidence="1 2">
    <name type="scientific">Acinetobacter modestus</name>
    <dbReference type="NCBI Taxonomy" id="1776740"/>
    <lineage>
        <taxon>Bacteria</taxon>
        <taxon>Pseudomonadati</taxon>
        <taxon>Pseudomonadota</taxon>
        <taxon>Gammaproteobacteria</taxon>
        <taxon>Moraxellales</taxon>
        <taxon>Moraxellaceae</taxon>
        <taxon>Acinetobacter</taxon>
    </lineage>
</organism>
<dbReference type="EMBL" id="APRP01000034">
    <property type="protein sequence ID" value="ENW97966.1"/>
    <property type="molecule type" value="Genomic_DNA"/>
</dbReference>
<dbReference type="STRING" id="1217705.F900_03433"/>
<dbReference type="Proteomes" id="UP000013248">
    <property type="component" value="Unassembled WGS sequence"/>
</dbReference>
<comment type="caution">
    <text evidence="1">The sequence shown here is derived from an EMBL/GenBank/DDBJ whole genome shotgun (WGS) entry which is preliminary data.</text>
</comment>
<dbReference type="PATRIC" id="fig|1217705.3.peg.3332"/>